<keyword evidence="5" id="KW-0210">Decarboxylase</keyword>
<protein>
    <submittedName>
        <fullName evidence="14">Pyruvate decarboxylase</fullName>
    </submittedName>
</protein>
<evidence type="ECO:0000259" key="12">
    <source>
        <dbReference type="Pfam" id="PF02775"/>
    </source>
</evidence>
<keyword evidence="15" id="KW-1185">Reference proteome</keyword>
<evidence type="ECO:0000259" key="11">
    <source>
        <dbReference type="Pfam" id="PF00205"/>
    </source>
</evidence>
<keyword evidence="7 10" id="KW-0786">Thiamine pyrophosphate</keyword>
<dbReference type="SUPFAM" id="SSF52467">
    <property type="entry name" value="DHS-like NAD/FAD-binding domain"/>
    <property type="match status" value="1"/>
</dbReference>
<dbReference type="GO" id="GO:0030976">
    <property type="term" value="F:thiamine pyrophosphate binding"/>
    <property type="evidence" value="ECO:0007669"/>
    <property type="project" value="InterPro"/>
</dbReference>
<feature type="domain" description="Thiamine pyrophosphate enzyme TPP-binding" evidence="12">
    <location>
        <begin position="395"/>
        <end position="526"/>
    </location>
</feature>
<dbReference type="Pfam" id="PF02776">
    <property type="entry name" value="TPP_enzyme_N"/>
    <property type="match status" value="1"/>
</dbReference>
<evidence type="ECO:0000256" key="1">
    <source>
        <dbReference type="ARBA" id="ARBA00001920"/>
    </source>
</evidence>
<evidence type="ECO:0000256" key="4">
    <source>
        <dbReference type="ARBA" id="ARBA00022723"/>
    </source>
</evidence>
<dbReference type="InterPro" id="IPR029035">
    <property type="entry name" value="DHS-like_NAD/FAD-binding_dom"/>
</dbReference>
<dbReference type="OrthoDB" id="9785953at2"/>
<dbReference type="InterPro" id="IPR011766">
    <property type="entry name" value="TPP_enzyme_TPP-bd"/>
</dbReference>
<evidence type="ECO:0000256" key="7">
    <source>
        <dbReference type="ARBA" id="ARBA00023052"/>
    </source>
</evidence>
<dbReference type="GO" id="GO:0000949">
    <property type="term" value="P:aromatic amino acid family catabolic process to alcohol via Ehrlich pathway"/>
    <property type="evidence" value="ECO:0007669"/>
    <property type="project" value="TreeGrafter"/>
</dbReference>
<organism evidence="14 15">
    <name type="scientific">Legionella brunensis</name>
    <dbReference type="NCBI Taxonomy" id="29422"/>
    <lineage>
        <taxon>Bacteria</taxon>
        <taxon>Pseudomonadati</taxon>
        <taxon>Pseudomonadota</taxon>
        <taxon>Gammaproteobacteria</taxon>
        <taxon>Legionellales</taxon>
        <taxon>Legionellaceae</taxon>
        <taxon>Legionella</taxon>
    </lineage>
</organism>
<evidence type="ECO:0000256" key="2">
    <source>
        <dbReference type="ARBA" id="ARBA00001964"/>
    </source>
</evidence>
<feature type="domain" description="Thiamine pyrophosphate enzyme N-terminal TPP-binding" evidence="13">
    <location>
        <begin position="4"/>
        <end position="113"/>
    </location>
</feature>
<evidence type="ECO:0000256" key="8">
    <source>
        <dbReference type="ARBA" id="ARBA00023239"/>
    </source>
</evidence>
<comment type="cofactor">
    <cofactor evidence="2">
        <name>thiamine diphosphate</name>
        <dbReference type="ChEBI" id="CHEBI:58937"/>
    </cofactor>
</comment>
<comment type="cofactor">
    <cofactor evidence="1">
        <name>a metal cation</name>
        <dbReference type="ChEBI" id="CHEBI:25213"/>
    </cofactor>
</comment>
<feature type="binding site" evidence="9">
    <location>
        <position position="463"/>
    </location>
    <ligand>
        <name>Mg(2+)</name>
        <dbReference type="ChEBI" id="CHEBI:18420"/>
    </ligand>
</feature>
<keyword evidence="8" id="KW-0456">Lyase</keyword>
<dbReference type="STRING" id="29422.Lbru_3060"/>
<dbReference type="Proteomes" id="UP000054742">
    <property type="component" value="Unassembled WGS sequence"/>
</dbReference>
<dbReference type="SUPFAM" id="SSF52518">
    <property type="entry name" value="Thiamin diphosphate-binding fold (THDP-binding)"/>
    <property type="match status" value="2"/>
</dbReference>
<dbReference type="FunFam" id="3.40.50.970:FF:000024">
    <property type="entry name" value="Pyruvate decarboxylase isozyme"/>
    <property type="match status" value="1"/>
</dbReference>
<dbReference type="Gene3D" id="3.40.50.1220">
    <property type="entry name" value="TPP-binding domain"/>
    <property type="match status" value="1"/>
</dbReference>
<dbReference type="PANTHER" id="PTHR43452">
    <property type="entry name" value="PYRUVATE DECARBOXYLASE"/>
    <property type="match status" value="1"/>
</dbReference>
<comment type="cofactor">
    <cofactor evidence="9">
        <name>Mg(2+)</name>
        <dbReference type="ChEBI" id="CHEBI:18420"/>
    </cofactor>
    <text evidence="9">Binds 1 Mg(2+) per subunit.</text>
</comment>
<dbReference type="FunFam" id="3.40.50.970:FF:000019">
    <property type="entry name" value="Pyruvate decarboxylase isozyme"/>
    <property type="match status" value="1"/>
</dbReference>
<dbReference type="PIRSF" id="PIRSF036565">
    <property type="entry name" value="Pyruvt_ip_decrb"/>
    <property type="match status" value="1"/>
</dbReference>
<evidence type="ECO:0000313" key="15">
    <source>
        <dbReference type="Proteomes" id="UP000054742"/>
    </source>
</evidence>
<dbReference type="InterPro" id="IPR047214">
    <property type="entry name" value="TPP_PDC_IPDC"/>
</dbReference>
<dbReference type="InterPro" id="IPR012110">
    <property type="entry name" value="PDC/IPDC-like"/>
</dbReference>
<comment type="caution">
    <text evidence="14">The sequence shown here is derived from an EMBL/GenBank/DDBJ whole genome shotgun (WGS) entry which is preliminary data.</text>
</comment>
<dbReference type="RefSeq" id="WP_058443009.1">
    <property type="nucleotide sequence ID" value="NZ_CAAAHU010000014.1"/>
</dbReference>
<keyword evidence="6 9" id="KW-0460">Magnesium</keyword>
<dbReference type="Pfam" id="PF02775">
    <property type="entry name" value="TPP_enzyme_C"/>
    <property type="match status" value="1"/>
</dbReference>
<dbReference type="CDD" id="cd02005">
    <property type="entry name" value="TPP_PDC_IPDC"/>
    <property type="match status" value="1"/>
</dbReference>
<keyword evidence="4 9" id="KW-0479">Metal-binding</keyword>
<evidence type="ECO:0000256" key="5">
    <source>
        <dbReference type="ARBA" id="ARBA00022793"/>
    </source>
</evidence>
<gene>
    <name evidence="14" type="ORF">Lbru_3060</name>
</gene>
<evidence type="ECO:0000256" key="6">
    <source>
        <dbReference type="ARBA" id="ARBA00022842"/>
    </source>
</evidence>
<feature type="binding site" evidence="9">
    <location>
        <position position="461"/>
    </location>
    <ligand>
        <name>Mg(2+)</name>
        <dbReference type="ChEBI" id="CHEBI:18420"/>
    </ligand>
</feature>
<evidence type="ECO:0000256" key="10">
    <source>
        <dbReference type="RuleBase" id="RU362132"/>
    </source>
</evidence>
<dbReference type="AlphaFoldDB" id="A0A0W0S1D4"/>
<dbReference type="EMBL" id="LNXV01000036">
    <property type="protein sequence ID" value="KTC76953.1"/>
    <property type="molecule type" value="Genomic_DNA"/>
</dbReference>
<dbReference type="InterPro" id="IPR029061">
    <property type="entry name" value="THDP-binding"/>
</dbReference>
<proteinExistence type="inferred from homology"/>
<evidence type="ECO:0000256" key="9">
    <source>
        <dbReference type="PIRSR" id="PIRSR036565-2"/>
    </source>
</evidence>
<dbReference type="GO" id="GO:0000287">
    <property type="term" value="F:magnesium ion binding"/>
    <property type="evidence" value="ECO:0007669"/>
    <property type="project" value="InterPro"/>
</dbReference>
<dbReference type="InterPro" id="IPR012001">
    <property type="entry name" value="Thiamin_PyroP_enz_TPP-bd_dom"/>
</dbReference>
<dbReference type="InterPro" id="IPR012000">
    <property type="entry name" value="Thiamin_PyroP_enz_cen_dom"/>
</dbReference>
<feature type="binding site" evidence="9">
    <location>
        <position position="434"/>
    </location>
    <ligand>
        <name>Mg(2+)</name>
        <dbReference type="ChEBI" id="CHEBI:18420"/>
    </ligand>
</feature>
<sequence>MSKMTIGNYLLTRLTELNIKDIFGVPGDYNLTFLDQIVNFPSLNWIGNCNELNAAYAADGYARVKGAAAIVTTFGVGELSAINGIAGSYAEYLPVVNIVGAPSTATQKQSAIMHHTFGTGDFKVFTKMFEKISAAVAILDCAEEAAERIDQALERCWVKKQPVYISLPSDMVDVEIDAPQKSLKLAYPHSDLDSIAELVSRTAELIRQAKAPIILADLCASRHNMKALIHQFLDHTGIPFATMNMGKGMINESHPGFIGFYNGDYSTPGVQERVENSDCILSFGTVLSDFNTGGFTCRIDANATIEIHSNYVKVRRSIYPDVYFNAVIPALAEELKGYHFTGKILNPIRKSYQPTDKKITQQRFWDNMANYFRAKDIILAETGTSMFGLLETSIPDDTTFIAQSLWGSIGYTVGALLGAALADRSRRTLLFVGDGSFQLTAQEISTVLRHKLTPIVFLLNNDGYTIERVIHGPKMIYNDIQPWQYAQLPMIFGDNVFTAKVSTENQLAEVLVQAESHRDKMCFIEVMMDRDDCPDSLRKLGKACEAKNKG</sequence>
<reference evidence="14 15" key="1">
    <citation type="submission" date="2015-11" db="EMBL/GenBank/DDBJ databases">
        <title>Genomic analysis of 38 Legionella species identifies large and diverse effector repertoires.</title>
        <authorList>
            <person name="Burstein D."/>
            <person name="Amaro F."/>
            <person name="Zusman T."/>
            <person name="Lifshitz Z."/>
            <person name="Cohen O."/>
            <person name="Gilbert J.A."/>
            <person name="Pupko T."/>
            <person name="Shuman H.A."/>
            <person name="Segal G."/>
        </authorList>
    </citation>
    <scope>NUCLEOTIDE SEQUENCE [LARGE SCALE GENOMIC DNA]</scope>
    <source>
        <strain evidence="14 15">ATCC 43878</strain>
    </source>
</reference>
<dbReference type="GO" id="GO:0005829">
    <property type="term" value="C:cytosol"/>
    <property type="evidence" value="ECO:0007669"/>
    <property type="project" value="TreeGrafter"/>
</dbReference>
<dbReference type="PATRIC" id="fig|29422.6.peg.3236"/>
<name>A0A0W0S1D4_9GAMM</name>
<evidence type="ECO:0000313" key="14">
    <source>
        <dbReference type="EMBL" id="KTC76953.1"/>
    </source>
</evidence>
<feature type="domain" description="Thiamine pyrophosphate enzyme central" evidence="11">
    <location>
        <begin position="200"/>
        <end position="324"/>
    </location>
</feature>
<dbReference type="InterPro" id="IPR047213">
    <property type="entry name" value="TPP_PYR_PDC_IPDC-like"/>
</dbReference>
<dbReference type="PANTHER" id="PTHR43452:SF30">
    <property type="entry name" value="PYRUVATE DECARBOXYLASE ISOZYME 1-RELATED"/>
    <property type="match status" value="1"/>
</dbReference>
<dbReference type="CDD" id="cd07038">
    <property type="entry name" value="TPP_PYR_PDC_IPDC_like"/>
    <property type="match status" value="1"/>
</dbReference>
<comment type="similarity">
    <text evidence="3 10">Belongs to the TPP enzyme family.</text>
</comment>
<dbReference type="Pfam" id="PF00205">
    <property type="entry name" value="TPP_enzyme_M"/>
    <property type="match status" value="1"/>
</dbReference>
<keyword evidence="14" id="KW-0670">Pyruvate</keyword>
<accession>A0A0W0S1D4</accession>
<dbReference type="Gene3D" id="3.40.50.970">
    <property type="match status" value="2"/>
</dbReference>
<dbReference type="GO" id="GO:0004737">
    <property type="term" value="F:pyruvate decarboxylase activity"/>
    <property type="evidence" value="ECO:0007669"/>
    <property type="project" value="TreeGrafter"/>
</dbReference>
<evidence type="ECO:0000259" key="13">
    <source>
        <dbReference type="Pfam" id="PF02776"/>
    </source>
</evidence>
<evidence type="ECO:0000256" key="3">
    <source>
        <dbReference type="ARBA" id="ARBA00007812"/>
    </source>
</evidence>